<dbReference type="Proteomes" id="UP000279275">
    <property type="component" value="Unassembled WGS sequence"/>
</dbReference>
<evidence type="ECO:0000313" key="3">
    <source>
        <dbReference type="Proteomes" id="UP000279275"/>
    </source>
</evidence>
<proteinExistence type="predicted"/>
<feature type="compositionally biased region" description="Basic residues" evidence="1">
    <location>
        <begin position="19"/>
        <end position="30"/>
    </location>
</feature>
<comment type="caution">
    <text evidence="2">The sequence shown here is derived from an EMBL/GenBank/DDBJ whole genome shotgun (WGS) entry which is preliminary data.</text>
</comment>
<sequence length="213" mass="22317">MRSRPVPAAGTSSTGPSPRVRRLRAPRARRCPGSPRRPWPRQADIVRSVVTAVVALLAAGLVAGCSGGSAPAPVRAAVDPNLLSGCGPLDDSHIGAALAATVAPQTSPTVCTWRVTFTGGGTADLTYAWLQHDTLLRDSEVAAAQGYRTDKLILKRFGAMYWRDPRDPGSCAVTAADSGTLTWWVQNRDHSATPEPCAAALALLQATLDIDGV</sequence>
<dbReference type="InterPro" id="IPR024520">
    <property type="entry name" value="DUF3558"/>
</dbReference>
<reference evidence="2 3" key="1">
    <citation type="submission" date="2018-10" db="EMBL/GenBank/DDBJ databases">
        <title>Isolation from cow dung.</title>
        <authorList>
            <person name="Ling L."/>
        </authorList>
    </citation>
    <scope>NUCLEOTIDE SEQUENCE [LARGE SCALE GENOMIC DNA]</scope>
    <source>
        <strain evidence="2 3">NEAU-LL90</strain>
    </source>
</reference>
<gene>
    <name evidence="2" type="ORF">EBN03_15780</name>
</gene>
<dbReference type="EMBL" id="RFFH01000006">
    <property type="protein sequence ID" value="RMI31672.1"/>
    <property type="molecule type" value="Genomic_DNA"/>
</dbReference>
<feature type="region of interest" description="Disordered" evidence="1">
    <location>
        <begin position="1"/>
        <end position="39"/>
    </location>
</feature>
<evidence type="ECO:0000313" key="2">
    <source>
        <dbReference type="EMBL" id="RMI31672.1"/>
    </source>
</evidence>
<dbReference type="AlphaFoldDB" id="A0A3M2L1U6"/>
<accession>A0A3M2L1U6</accession>
<dbReference type="Pfam" id="PF12079">
    <property type="entry name" value="DUF3558"/>
    <property type="match status" value="1"/>
</dbReference>
<name>A0A3M2L1U6_9NOCA</name>
<evidence type="ECO:0000256" key="1">
    <source>
        <dbReference type="SAM" id="MobiDB-lite"/>
    </source>
</evidence>
<organism evidence="2 3">
    <name type="scientific">Nocardia stercoris</name>
    <dbReference type="NCBI Taxonomy" id="2483361"/>
    <lineage>
        <taxon>Bacteria</taxon>
        <taxon>Bacillati</taxon>
        <taxon>Actinomycetota</taxon>
        <taxon>Actinomycetes</taxon>
        <taxon>Mycobacteriales</taxon>
        <taxon>Nocardiaceae</taxon>
        <taxon>Nocardia</taxon>
    </lineage>
</organism>
<protein>
    <submittedName>
        <fullName evidence="2">DUF3558 domain-containing protein</fullName>
    </submittedName>
</protein>
<keyword evidence="3" id="KW-1185">Reference proteome</keyword>